<dbReference type="UniPathway" id="UPA00886"/>
<dbReference type="PROSITE" id="PS50800">
    <property type="entry name" value="SAP"/>
    <property type="match status" value="1"/>
</dbReference>
<dbReference type="PROSITE" id="PS01359">
    <property type="entry name" value="ZF_PHD_1"/>
    <property type="match status" value="1"/>
</dbReference>
<dbReference type="Gene3D" id="1.10.720.30">
    <property type="entry name" value="SAP domain"/>
    <property type="match status" value="1"/>
</dbReference>
<gene>
    <name evidence="14" type="primary">LOC123072920</name>
</gene>
<feature type="compositionally biased region" description="Basic and acidic residues" evidence="11">
    <location>
        <begin position="856"/>
        <end position="871"/>
    </location>
</feature>
<evidence type="ECO:0000256" key="4">
    <source>
        <dbReference type="ARBA" id="ARBA00022679"/>
    </source>
</evidence>
<dbReference type="GO" id="GO:0016925">
    <property type="term" value="P:protein sumoylation"/>
    <property type="evidence" value="ECO:0007669"/>
    <property type="project" value="UniProtKB-UniPathway"/>
</dbReference>
<keyword evidence="8" id="KW-0862">Zinc</keyword>
<dbReference type="PROSITE" id="PS51044">
    <property type="entry name" value="ZF_SP_RING"/>
    <property type="match status" value="1"/>
</dbReference>
<dbReference type="InterPro" id="IPR001965">
    <property type="entry name" value="Znf_PHD"/>
</dbReference>
<organism evidence="14">
    <name type="scientific">Triticum aestivum</name>
    <name type="common">Wheat</name>
    <dbReference type="NCBI Taxonomy" id="4565"/>
    <lineage>
        <taxon>Eukaryota</taxon>
        <taxon>Viridiplantae</taxon>
        <taxon>Streptophyta</taxon>
        <taxon>Embryophyta</taxon>
        <taxon>Tracheophyta</taxon>
        <taxon>Spermatophyta</taxon>
        <taxon>Magnoliopsida</taxon>
        <taxon>Liliopsida</taxon>
        <taxon>Poales</taxon>
        <taxon>Poaceae</taxon>
        <taxon>BOP clade</taxon>
        <taxon>Pooideae</taxon>
        <taxon>Triticodae</taxon>
        <taxon>Triticeae</taxon>
        <taxon>Triticinae</taxon>
        <taxon>Triticum</taxon>
    </lineage>
</organism>
<evidence type="ECO:0000256" key="2">
    <source>
        <dbReference type="ARBA" id="ARBA00004718"/>
    </source>
</evidence>
<evidence type="ECO:0000313" key="15">
    <source>
        <dbReference type="Proteomes" id="UP000019116"/>
    </source>
</evidence>
<dbReference type="Gramene" id="TraesCAD_scaffold_072180_01G000200.1">
    <property type="protein sequence ID" value="TraesCAD_scaffold_072180_01G000200.1"/>
    <property type="gene ID" value="TraesCAD_scaffold_072180_01G000200"/>
</dbReference>
<dbReference type="SMART" id="SM00249">
    <property type="entry name" value="PHD"/>
    <property type="match status" value="1"/>
</dbReference>
<dbReference type="GO" id="GO:0005634">
    <property type="term" value="C:nucleus"/>
    <property type="evidence" value="ECO:0007669"/>
    <property type="project" value="UniProtKB-SubCell"/>
</dbReference>
<feature type="compositionally biased region" description="Low complexity" evidence="11">
    <location>
        <begin position="879"/>
        <end position="890"/>
    </location>
</feature>
<dbReference type="Pfam" id="PF02891">
    <property type="entry name" value="zf-MIZ"/>
    <property type="match status" value="1"/>
</dbReference>
<feature type="region of interest" description="Disordered" evidence="11">
    <location>
        <begin position="782"/>
        <end position="890"/>
    </location>
</feature>
<dbReference type="InterPro" id="IPR013083">
    <property type="entry name" value="Znf_RING/FYVE/PHD"/>
</dbReference>
<feature type="domain" description="SP-RING-type" evidence="13">
    <location>
        <begin position="343"/>
        <end position="426"/>
    </location>
</feature>
<evidence type="ECO:0008006" key="16">
    <source>
        <dbReference type="Google" id="ProtNLM"/>
    </source>
</evidence>
<dbReference type="SUPFAM" id="SSF68906">
    <property type="entry name" value="SAP domain"/>
    <property type="match status" value="1"/>
</dbReference>
<evidence type="ECO:0000256" key="8">
    <source>
        <dbReference type="ARBA" id="ARBA00022833"/>
    </source>
</evidence>
<feature type="domain" description="SAP" evidence="12">
    <location>
        <begin position="12"/>
        <end position="46"/>
    </location>
</feature>
<evidence type="ECO:0000313" key="14">
    <source>
        <dbReference type="EnsemblPlants" id="TraesCS3B02G603400.1"/>
    </source>
</evidence>
<sequence>MGDLASTCKDKLAYFRIKELKDVLIHLSLPKHGKKQELVDRILALLSDDQAQWHLGRGRKNAPSKEAVVKIVDDIYRKMQVHGPPDLVVSQSQLPVTTDFNRIIKAKKEQLGPDSGCLCGQSFVLGNVVKCDDCQVQQHMDCVLIPEKPAVGVRPEAPEHYYCQLCRLIRADPYWITIGNPLLPVRLITNDGMNVPQSVDRTFLLTRAERETVQRVEYDIQVWCMLLNDKVQFRMHWPQNADLQVNGIQVRVVPRPSTQLLGINGRDDGPVITTFCREGQNKIVLTSDDARPFCFGIRIAKRRTVDQVLNLVPKEVDGESFEDSLARVCRCLRGGNTADDADSDSDLEVVADFFPVSLRCPNSGSRIRTAGRFKPCAHMGSFDLQTFVELNQRSRKWQCPTCLKNYSVESLIIDRYFNRIASLVRNCSEDVTEIDVKPDGSWRVKGDVADIKLSLWHLPDGSLCELKQDTKPVAGDVKSETSKIGSRGNVGLNGLWEASKAVDINPSKPMSSSHTGIYRDGDYQSVSECSTQIGEMYRVDDRPQQQLEDADVIVLSDSDDDNVVTVSPPAAYSDVGGLGFAPISAPGVAESYQEGGVVGGLGLDLFNDNSDIFDITSWSAQPQPEQGFNFFGTDVLLGSHNSSDAAPSAYTLGCHAGSSDTSMVRDPSTCHEERNGHDNMSNGVQHVDDDEDEDWISLTLAAGGGNNEQSEAADTVSAQAQTAVEERRMEPADTLNPQAQMTVEERRMEPADVLNPQAQIAVEETRIEPADALNPQAQIAVEERTEPGDTLSPQEQVTVEERRTEPADIVNPQAQTAVEERRMEPADTVNRQAQIALEERRMEPSSDAEGSPPSLNDERRNKGNSKTRAEKIFSPPRQPRSVRPRLTTQQ</sequence>
<dbReference type="Gramene" id="TraesCS3B03G1526800.1">
    <property type="protein sequence ID" value="TraesCS3B03G1526800.1.CDS"/>
    <property type="gene ID" value="TraesCS3B03G1526800"/>
</dbReference>
<comment type="similarity">
    <text evidence="3">Belongs to the PIAS family.</text>
</comment>
<keyword evidence="7" id="KW-0833">Ubl conjugation pathway</keyword>
<dbReference type="SUPFAM" id="SSF57903">
    <property type="entry name" value="FYVE/PHD zinc finger"/>
    <property type="match status" value="1"/>
</dbReference>
<accession>A0A3B6FZW5</accession>
<dbReference type="InterPro" id="IPR003034">
    <property type="entry name" value="SAP_dom"/>
</dbReference>
<dbReference type="SMR" id="A0A3B6FZW5"/>
<dbReference type="Pfam" id="PF02037">
    <property type="entry name" value="SAP"/>
    <property type="match status" value="1"/>
</dbReference>
<dbReference type="AlphaFoldDB" id="A0A3B6FZW5"/>
<dbReference type="InterPro" id="IPR004181">
    <property type="entry name" value="Znf_MIZ"/>
</dbReference>
<evidence type="ECO:0000256" key="6">
    <source>
        <dbReference type="ARBA" id="ARBA00022771"/>
    </source>
</evidence>
<comment type="pathway">
    <text evidence="2">Protein modification; protein sumoylation.</text>
</comment>
<dbReference type="Gramene" id="TraesCS3B02G603400.1">
    <property type="protein sequence ID" value="TraesCS3B02G603400.1"/>
    <property type="gene ID" value="TraesCS3B02G603400"/>
</dbReference>
<keyword evidence="15" id="KW-1185">Reference proteome</keyword>
<dbReference type="EnsemblPlants" id="TraesCS3B02G603400.1">
    <property type="protein sequence ID" value="TraesCS3B02G603400.1"/>
    <property type="gene ID" value="TraesCS3B02G603400"/>
</dbReference>
<evidence type="ECO:0000256" key="10">
    <source>
        <dbReference type="PROSITE-ProRule" id="PRU00452"/>
    </source>
</evidence>
<evidence type="ECO:0000256" key="3">
    <source>
        <dbReference type="ARBA" id="ARBA00005383"/>
    </source>
</evidence>
<dbReference type="GO" id="GO:0008270">
    <property type="term" value="F:zinc ion binding"/>
    <property type="evidence" value="ECO:0007669"/>
    <property type="project" value="UniProtKB-KW"/>
</dbReference>
<keyword evidence="9" id="KW-0539">Nucleus</keyword>
<keyword evidence="5" id="KW-0479">Metal-binding</keyword>
<name>A0A3B6FZW5_WHEAT</name>
<dbReference type="PANTHER" id="PTHR10782">
    <property type="entry name" value="ZINC FINGER MIZ DOMAIN-CONTAINING PROTEIN"/>
    <property type="match status" value="1"/>
</dbReference>
<dbReference type="SMART" id="SM00513">
    <property type="entry name" value="SAP"/>
    <property type="match status" value="1"/>
</dbReference>
<keyword evidence="4" id="KW-0808">Transferase</keyword>
<dbReference type="Gramene" id="TraesWEE_scaffold_008220_01G000300.1">
    <property type="protein sequence ID" value="TraesWEE_scaffold_008220_01G000300.1"/>
    <property type="gene ID" value="TraesWEE_scaffold_008220_01G000300"/>
</dbReference>
<evidence type="ECO:0000256" key="11">
    <source>
        <dbReference type="SAM" id="MobiDB-lite"/>
    </source>
</evidence>
<dbReference type="InterPro" id="IPR036361">
    <property type="entry name" value="SAP_dom_sf"/>
</dbReference>
<dbReference type="InterPro" id="IPR011011">
    <property type="entry name" value="Znf_FYVE_PHD"/>
</dbReference>
<dbReference type="FunFam" id="1.10.720.30:FF:000014">
    <property type="entry name" value="E3 SUMO-protein ligase SIZ1"/>
    <property type="match status" value="1"/>
</dbReference>
<dbReference type="Gene3D" id="3.30.40.10">
    <property type="entry name" value="Zinc/RING finger domain, C3HC4 (zinc finger)"/>
    <property type="match status" value="2"/>
</dbReference>
<evidence type="ECO:0000259" key="12">
    <source>
        <dbReference type="PROSITE" id="PS50800"/>
    </source>
</evidence>
<keyword evidence="6 10" id="KW-0863">Zinc-finger</keyword>
<reference evidence="14" key="1">
    <citation type="submission" date="2018-08" db="EMBL/GenBank/DDBJ databases">
        <authorList>
            <person name="Rossello M."/>
        </authorList>
    </citation>
    <scope>NUCLEOTIDE SEQUENCE [LARGE SCALE GENOMIC DNA]</scope>
    <source>
        <strain evidence="14">cv. Chinese Spring</strain>
    </source>
</reference>
<dbReference type="InterPro" id="IPR019786">
    <property type="entry name" value="Zinc_finger_PHD-type_CS"/>
</dbReference>
<dbReference type="CDD" id="cd15570">
    <property type="entry name" value="PHD_Bye1p_SIZ1_like"/>
    <property type="match status" value="1"/>
</dbReference>
<dbReference type="PANTHER" id="PTHR10782:SF76">
    <property type="entry name" value="E3 SUMO-PROTEIN LIGASE SIZ1"/>
    <property type="match status" value="1"/>
</dbReference>
<protein>
    <recommendedName>
        <fullName evidence="16">E3 SUMO-protein ligase SIZ1</fullName>
    </recommendedName>
</protein>
<evidence type="ECO:0000256" key="9">
    <source>
        <dbReference type="ARBA" id="ARBA00023242"/>
    </source>
</evidence>
<dbReference type="Proteomes" id="UP000019116">
    <property type="component" value="Chromosome 3B"/>
</dbReference>
<proteinExistence type="inferred from homology"/>
<reference evidence="14" key="2">
    <citation type="submission" date="2018-10" db="UniProtKB">
        <authorList>
            <consortium name="EnsemblPlants"/>
        </authorList>
    </citation>
    <scope>IDENTIFICATION</scope>
</reference>
<dbReference type="GO" id="GO:0019789">
    <property type="term" value="F:SUMO transferase activity"/>
    <property type="evidence" value="ECO:0007669"/>
    <property type="project" value="UniProtKB-ARBA"/>
</dbReference>
<evidence type="ECO:0000259" key="13">
    <source>
        <dbReference type="PROSITE" id="PS51044"/>
    </source>
</evidence>
<feature type="compositionally biased region" description="Basic and acidic residues" evidence="11">
    <location>
        <begin position="668"/>
        <end position="677"/>
    </location>
</feature>
<evidence type="ECO:0000256" key="5">
    <source>
        <dbReference type="ARBA" id="ARBA00022723"/>
    </source>
</evidence>
<comment type="subcellular location">
    <subcellularLocation>
        <location evidence="1">Nucleus</location>
    </subcellularLocation>
</comment>
<feature type="region of interest" description="Disordered" evidence="11">
    <location>
        <begin position="658"/>
        <end position="682"/>
    </location>
</feature>
<evidence type="ECO:0000256" key="1">
    <source>
        <dbReference type="ARBA" id="ARBA00004123"/>
    </source>
</evidence>
<evidence type="ECO:0000256" key="7">
    <source>
        <dbReference type="ARBA" id="ARBA00022786"/>
    </source>
</evidence>